<reference evidence="1 2" key="1">
    <citation type="journal article" date="2019" name="Sci. Rep.">
        <title>Orb-weaving spider Araneus ventricosus genome elucidates the spidroin gene catalogue.</title>
        <authorList>
            <person name="Kono N."/>
            <person name="Nakamura H."/>
            <person name="Ohtoshi R."/>
            <person name="Moran D.A.P."/>
            <person name="Shinohara A."/>
            <person name="Yoshida Y."/>
            <person name="Fujiwara M."/>
            <person name="Mori M."/>
            <person name="Tomita M."/>
            <person name="Arakawa K."/>
        </authorList>
    </citation>
    <scope>NUCLEOTIDE SEQUENCE [LARGE SCALE GENOMIC DNA]</scope>
</reference>
<evidence type="ECO:0000313" key="1">
    <source>
        <dbReference type="EMBL" id="GBL91992.1"/>
    </source>
</evidence>
<organism evidence="1 2">
    <name type="scientific">Araneus ventricosus</name>
    <name type="common">Orbweaver spider</name>
    <name type="synonym">Epeira ventricosa</name>
    <dbReference type="NCBI Taxonomy" id="182803"/>
    <lineage>
        <taxon>Eukaryota</taxon>
        <taxon>Metazoa</taxon>
        <taxon>Ecdysozoa</taxon>
        <taxon>Arthropoda</taxon>
        <taxon>Chelicerata</taxon>
        <taxon>Arachnida</taxon>
        <taxon>Araneae</taxon>
        <taxon>Araneomorphae</taxon>
        <taxon>Entelegynae</taxon>
        <taxon>Araneoidea</taxon>
        <taxon>Araneidae</taxon>
        <taxon>Araneus</taxon>
    </lineage>
</organism>
<comment type="caution">
    <text evidence="1">The sequence shown here is derived from an EMBL/GenBank/DDBJ whole genome shotgun (WGS) entry which is preliminary data.</text>
</comment>
<evidence type="ECO:0000313" key="2">
    <source>
        <dbReference type="Proteomes" id="UP000499080"/>
    </source>
</evidence>
<protein>
    <submittedName>
        <fullName evidence="1">Uncharacterized protein</fullName>
    </submittedName>
</protein>
<dbReference type="Proteomes" id="UP000499080">
    <property type="component" value="Unassembled WGS sequence"/>
</dbReference>
<name>A0A4Y2BIB1_ARAVE</name>
<proteinExistence type="predicted"/>
<dbReference type="EMBL" id="BGPR01000083">
    <property type="protein sequence ID" value="GBL91992.1"/>
    <property type="molecule type" value="Genomic_DNA"/>
</dbReference>
<accession>A0A4Y2BIB1</accession>
<gene>
    <name evidence="1" type="ORF">AVEN_102558_1</name>
</gene>
<keyword evidence="2" id="KW-1185">Reference proteome</keyword>
<sequence>MYIIKYVHKEILKSSYLAFPVAAFFGSTSGSLLGPLLDPLRHLSPVPLSPLFRSNSLTLEVGEKFSFWPAVRRRLNVQMKQNRHFLRVASIVAVKSFFF</sequence>
<dbReference type="AlphaFoldDB" id="A0A4Y2BIB1"/>